<evidence type="ECO:0000256" key="1">
    <source>
        <dbReference type="SAM" id="MobiDB-lite"/>
    </source>
</evidence>
<evidence type="ECO:0000313" key="4">
    <source>
        <dbReference type="Proteomes" id="UP001482520"/>
    </source>
</evidence>
<organism evidence="3 4">
    <name type="scientific">Nocardioides kribbensis</name>
    <dbReference type="NCBI Taxonomy" id="305517"/>
    <lineage>
        <taxon>Bacteria</taxon>
        <taxon>Bacillati</taxon>
        <taxon>Actinomycetota</taxon>
        <taxon>Actinomycetes</taxon>
        <taxon>Propionibacteriales</taxon>
        <taxon>Nocardioidaceae</taxon>
        <taxon>Nocardioides</taxon>
    </lineage>
</organism>
<reference evidence="3 4" key="1">
    <citation type="submission" date="2024-02" db="EMBL/GenBank/DDBJ databases">
        <title>Full genome sequence of Nocardioides kribbensis.</title>
        <authorList>
            <person name="Poletto B.L."/>
            <person name="Silva G."/>
            <person name="Galante D."/>
            <person name="Campos K.R."/>
            <person name="Santos M.B.N."/>
            <person name="Sacchi C.T."/>
        </authorList>
    </citation>
    <scope>NUCLEOTIDE SEQUENCE [LARGE SCALE GENOMIC DNA]</scope>
    <source>
        <strain evidence="3 4">O4R</strain>
    </source>
</reference>
<dbReference type="Proteomes" id="UP001482520">
    <property type="component" value="Unassembled WGS sequence"/>
</dbReference>
<name>A0ABV1NWR9_9ACTN</name>
<dbReference type="InterPro" id="IPR021682">
    <property type="entry name" value="DUF2933"/>
</dbReference>
<feature type="region of interest" description="Disordered" evidence="1">
    <location>
        <begin position="53"/>
        <end position="74"/>
    </location>
</feature>
<accession>A0ABV1NWR9</accession>
<keyword evidence="2" id="KW-1133">Transmembrane helix</keyword>
<evidence type="ECO:0000313" key="3">
    <source>
        <dbReference type="EMBL" id="MEQ7846971.1"/>
    </source>
</evidence>
<proteinExistence type="predicted"/>
<feature type="transmembrane region" description="Helical" evidence="2">
    <location>
        <begin position="12"/>
        <end position="43"/>
    </location>
</feature>
<protein>
    <submittedName>
        <fullName evidence="3">DUF2933 domain-containing protein</fullName>
    </submittedName>
</protein>
<dbReference type="RefSeq" id="WP_349804190.1">
    <property type="nucleotide sequence ID" value="NZ_JBEGDP010000005.1"/>
</dbReference>
<evidence type="ECO:0000256" key="2">
    <source>
        <dbReference type="SAM" id="Phobius"/>
    </source>
</evidence>
<sequence length="74" mass="8015">MNLNKDHYPLYGVVLVAGAALAVWAGLPSAFLLFLACPLMMFFMMKGMGGMRGNAPDQPTTSTTKVPVEEPKRL</sequence>
<dbReference type="EMBL" id="JBEGDP010000005">
    <property type="protein sequence ID" value="MEQ7846971.1"/>
    <property type="molecule type" value="Genomic_DNA"/>
</dbReference>
<keyword evidence="2" id="KW-0472">Membrane</keyword>
<gene>
    <name evidence="3" type="ORF">V6R90_06740</name>
</gene>
<keyword evidence="4" id="KW-1185">Reference proteome</keyword>
<comment type="caution">
    <text evidence="3">The sequence shown here is derived from an EMBL/GenBank/DDBJ whole genome shotgun (WGS) entry which is preliminary data.</text>
</comment>
<dbReference type="Pfam" id="PF11666">
    <property type="entry name" value="DUF2933"/>
    <property type="match status" value="1"/>
</dbReference>
<keyword evidence="2" id="KW-0812">Transmembrane</keyword>